<keyword evidence="2" id="KW-0472">Membrane</keyword>
<dbReference type="STRING" id="31234.E3LLT3"/>
<keyword evidence="4" id="KW-1185">Reference proteome</keyword>
<evidence type="ECO:0000256" key="2">
    <source>
        <dbReference type="SAM" id="Phobius"/>
    </source>
</evidence>
<name>E3LLT3_CAERE</name>
<dbReference type="InParanoid" id="E3LLT3"/>
<keyword evidence="2" id="KW-1133">Transmembrane helix</keyword>
<evidence type="ECO:0000313" key="3">
    <source>
        <dbReference type="EMBL" id="EFP03020.1"/>
    </source>
</evidence>
<organism evidence="4">
    <name type="scientific">Caenorhabditis remanei</name>
    <name type="common">Caenorhabditis vulgaris</name>
    <dbReference type="NCBI Taxonomy" id="31234"/>
    <lineage>
        <taxon>Eukaryota</taxon>
        <taxon>Metazoa</taxon>
        <taxon>Ecdysozoa</taxon>
        <taxon>Nematoda</taxon>
        <taxon>Chromadorea</taxon>
        <taxon>Rhabditida</taxon>
        <taxon>Rhabditina</taxon>
        <taxon>Rhabditomorpha</taxon>
        <taxon>Rhabditoidea</taxon>
        <taxon>Rhabditidae</taxon>
        <taxon>Peloderinae</taxon>
        <taxon>Caenorhabditis</taxon>
    </lineage>
</organism>
<evidence type="ECO:0000256" key="1">
    <source>
        <dbReference type="SAM" id="MobiDB-lite"/>
    </source>
</evidence>
<dbReference type="AlphaFoldDB" id="E3LLT3"/>
<sequence length="176" mass="19354">MNIWKMLGTLTKSEEKILKKWYLDKLCATRKEHCRGIVDQVISKFCEDNKDTDVCKNESPEKGITGGALADAVTKAAEATTKGKMNMMLIGGVVAVILFLVIGVGLYFFCMKSSSPSPPSAAAVNTRNTQSTPKKRRKKRRKKHGKKKKTKKETTSGAESTTKSPVSKAKMPEDVV</sequence>
<evidence type="ECO:0000313" key="4">
    <source>
        <dbReference type="Proteomes" id="UP000008281"/>
    </source>
</evidence>
<dbReference type="HOGENOM" id="CLU_1526603_0_0_1"/>
<protein>
    <submittedName>
        <fullName evidence="3">Uncharacterized protein</fullName>
    </submittedName>
</protein>
<feature type="transmembrane region" description="Helical" evidence="2">
    <location>
        <begin position="88"/>
        <end position="109"/>
    </location>
</feature>
<feature type="region of interest" description="Disordered" evidence="1">
    <location>
        <begin position="116"/>
        <end position="176"/>
    </location>
</feature>
<reference evidence="3" key="1">
    <citation type="submission" date="2007-07" db="EMBL/GenBank/DDBJ databases">
        <title>PCAP assembly of the Caenorhabditis remanei genome.</title>
        <authorList>
            <consortium name="The Caenorhabditis remanei Sequencing Consortium"/>
            <person name="Wilson R.K."/>
        </authorList>
    </citation>
    <scope>NUCLEOTIDE SEQUENCE [LARGE SCALE GENOMIC DNA]</scope>
    <source>
        <strain evidence="3">PB4641</strain>
    </source>
</reference>
<feature type="compositionally biased region" description="Basic residues" evidence="1">
    <location>
        <begin position="133"/>
        <end position="151"/>
    </location>
</feature>
<dbReference type="eggNOG" id="ENOG502T3NR">
    <property type="taxonomic scope" value="Eukaryota"/>
</dbReference>
<dbReference type="OMA" id="MNMMLIG"/>
<dbReference type="Proteomes" id="UP000008281">
    <property type="component" value="Unassembled WGS sequence"/>
</dbReference>
<accession>E3LLT3</accession>
<dbReference type="OrthoDB" id="10630947at2759"/>
<gene>
    <name evidence="3" type="ORF">CRE_28317</name>
</gene>
<feature type="compositionally biased region" description="Low complexity" evidence="1">
    <location>
        <begin position="155"/>
        <end position="164"/>
    </location>
</feature>
<keyword evidence="2" id="KW-0812">Transmembrane</keyword>
<proteinExistence type="predicted"/>
<dbReference type="EMBL" id="DS268411">
    <property type="protein sequence ID" value="EFP03020.1"/>
    <property type="molecule type" value="Genomic_DNA"/>
</dbReference>